<dbReference type="AlphaFoldDB" id="A0A1D2VLR6"/>
<accession>A0A1D2VLR6</accession>
<comment type="catalytic activity">
    <reaction evidence="12">
        <text>IMP + H2O = inosine + phosphate</text>
        <dbReference type="Rhea" id="RHEA:27718"/>
        <dbReference type="ChEBI" id="CHEBI:15377"/>
        <dbReference type="ChEBI" id="CHEBI:17596"/>
        <dbReference type="ChEBI" id="CHEBI:43474"/>
        <dbReference type="ChEBI" id="CHEBI:58053"/>
        <dbReference type="EC" id="3.1.3.99"/>
    </reaction>
</comment>
<evidence type="ECO:0000256" key="3">
    <source>
        <dbReference type="ARBA" id="ARBA00011881"/>
    </source>
</evidence>
<keyword evidence="14" id="KW-1185">Reference proteome</keyword>
<dbReference type="InterPro" id="IPR009453">
    <property type="entry name" value="ISN1"/>
</dbReference>
<sequence>MSILDDSDVIGPILGLLKRNLMVGVVTAAGYSESEGNRYYERLKGLIDSIDECLDLSLEQKRNFFVVGGECNYLFRFNELLANKLEWIDKEKWETEEAKSWTTSDIAEFLNIAEKTLINVSSKLEIGDKSKIICKKKAVGIIQKYSRALSREQLEEIVLTCQKKLENCESAKRIKFCAFNGGNDVWIDIGDKSVGVKSLQSYLGGIETFETLHVGDQFASINANDFKARLVACTAWVANPHETIEIVRDINQYVSVV</sequence>
<dbReference type="GeneID" id="30966488"/>
<organism evidence="13 14">
    <name type="scientific">Ascoidea rubescens DSM 1968</name>
    <dbReference type="NCBI Taxonomy" id="1344418"/>
    <lineage>
        <taxon>Eukaryota</taxon>
        <taxon>Fungi</taxon>
        <taxon>Dikarya</taxon>
        <taxon>Ascomycota</taxon>
        <taxon>Saccharomycotina</taxon>
        <taxon>Saccharomycetes</taxon>
        <taxon>Ascoideaceae</taxon>
        <taxon>Ascoidea</taxon>
    </lineage>
</organism>
<evidence type="ECO:0000256" key="12">
    <source>
        <dbReference type="ARBA" id="ARBA00047413"/>
    </source>
</evidence>
<evidence type="ECO:0000256" key="8">
    <source>
        <dbReference type="ARBA" id="ARBA00022801"/>
    </source>
</evidence>
<keyword evidence="11" id="KW-0546">Nucleotide metabolism</keyword>
<dbReference type="InterPro" id="IPR036412">
    <property type="entry name" value="HAD-like_sf"/>
</dbReference>
<comment type="cofactor">
    <cofactor evidence="1">
        <name>Mg(2+)</name>
        <dbReference type="ChEBI" id="CHEBI:18420"/>
    </cofactor>
</comment>
<keyword evidence="10" id="KW-0460">Magnesium</keyword>
<evidence type="ECO:0000313" key="14">
    <source>
        <dbReference type="Proteomes" id="UP000095038"/>
    </source>
</evidence>
<name>A0A1D2VLR6_9ASCO</name>
<dbReference type="GO" id="GO:0009117">
    <property type="term" value="P:nucleotide metabolic process"/>
    <property type="evidence" value="ECO:0007669"/>
    <property type="project" value="UniProtKB-KW"/>
</dbReference>
<keyword evidence="9" id="KW-0067">ATP-binding</keyword>
<dbReference type="OrthoDB" id="185373at2759"/>
<dbReference type="GO" id="GO:0071592">
    <property type="term" value="P:nicotinic acid riboside biosynthetic process"/>
    <property type="evidence" value="ECO:0007669"/>
    <property type="project" value="TreeGrafter"/>
</dbReference>
<dbReference type="Pfam" id="PF06437">
    <property type="entry name" value="ISN1"/>
    <property type="match status" value="1"/>
</dbReference>
<evidence type="ECO:0000256" key="4">
    <source>
        <dbReference type="ARBA" id="ARBA00012894"/>
    </source>
</evidence>
<keyword evidence="6" id="KW-0479">Metal-binding</keyword>
<dbReference type="GO" id="GO:0006190">
    <property type="term" value="P:inosine salvage"/>
    <property type="evidence" value="ECO:0007669"/>
    <property type="project" value="InterPro"/>
</dbReference>
<gene>
    <name evidence="13" type="ORF">ASCRUDRAFT_74877</name>
</gene>
<dbReference type="FunCoup" id="A0A1D2VLR6">
    <property type="interactions" value="99"/>
</dbReference>
<protein>
    <recommendedName>
        <fullName evidence="5">IMP-specific 5'-nucleotidase 1</fullName>
        <ecNumber evidence="4">3.1.3.99</ecNumber>
    </recommendedName>
</protein>
<comment type="similarity">
    <text evidence="2">Belongs to the ISN1 family.</text>
</comment>
<dbReference type="EC" id="3.1.3.99" evidence="4"/>
<keyword evidence="8" id="KW-0378">Hydrolase</keyword>
<evidence type="ECO:0000256" key="9">
    <source>
        <dbReference type="ARBA" id="ARBA00022840"/>
    </source>
</evidence>
<evidence type="ECO:0000256" key="1">
    <source>
        <dbReference type="ARBA" id="ARBA00001946"/>
    </source>
</evidence>
<dbReference type="Proteomes" id="UP000095038">
    <property type="component" value="Unassembled WGS sequence"/>
</dbReference>
<dbReference type="GO" id="GO:0000287">
    <property type="term" value="F:magnesium ion binding"/>
    <property type="evidence" value="ECO:0007669"/>
    <property type="project" value="InterPro"/>
</dbReference>
<dbReference type="InParanoid" id="A0A1D2VLR6"/>
<reference evidence="14" key="1">
    <citation type="submission" date="2016-05" db="EMBL/GenBank/DDBJ databases">
        <title>Comparative genomics of biotechnologically important yeasts.</title>
        <authorList>
            <consortium name="DOE Joint Genome Institute"/>
            <person name="Riley R."/>
            <person name="Haridas S."/>
            <person name="Wolfe K.H."/>
            <person name="Lopes M.R."/>
            <person name="Hittinger C.T."/>
            <person name="Goker M."/>
            <person name="Salamov A."/>
            <person name="Wisecaver J."/>
            <person name="Long T.M."/>
            <person name="Aerts A.L."/>
            <person name="Barry K."/>
            <person name="Choi C."/>
            <person name="Clum A."/>
            <person name="Coughlan A.Y."/>
            <person name="Deshpande S."/>
            <person name="Douglass A.P."/>
            <person name="Hanson S.J."/>
            <person name="Klenk H.-P."/>
            <person name="Labutti K."/>
            <person name="Lapidus A."/>
            <person name="Lindquist E."/>
            <person name="Lipzen A."/>
            <person name="Meier-Kolthoff J.P."/>
            <person name="Ohm R.A."/>
            <person name="Otillar R.P."/>
            <person name="Pangilinan J."/>
            <person name="Peng Y."/>
            <person name="Rokas A."/>
            <person name="Rosa C.A."/>
            <person name="Scheuner C."/>
            <person name="Sibirny A.A."/>
            <person name="Slot J.C."/>
            <person name="Stielow J.B."/>
            <person name="Sun H."/>
            <person name="Kurtzman C.P."/>
            <person name="Blackwell M."/>
            <person name="Grigoriev I.V."/>
            <person name="Jeffries T.W."/>
        </authorList>
    </citation>
    <scope>NUCLEOTIDE SEQUENCE [LARGE SCALE GENOMIC DNA]</scope>
    <source>
        <strain evidence="14">DSM 1968</strain>
    </source>
</reference>
<evidence type="ECO:0000256" key="6">
    <source>
        <dbReference type="ARBA" id="ARBA00022723"/>
    </source>
</evidence>
<evidence type="ECO:0000313" key="13">
    <source>
        <dbReference type="EMBL" id="ODV62515.1"/>
    </source>
</evidence>
<dbReference type="GO" id="GO:0005524">
    <property type="term" value="F:ATP binding"/>
    <property type="evidence" value="ECO:0007669"/>
    <property type="project" value="UniProtKB-KW"/>
</dbReference>
<proteinExistence type="inferred from homology"/>
<dbReference type="STRING" id="1344418.A0A1D2VLR6"/>
<dbReference type="PANTHER" id="PTHR28213">
    <property type="entry name" value="IMP-SPECIFIC 5'-NUCLEOTIDASE 1"/>
    <property type="match status" value="1"/>
</dbReference>
<keyword evidence="7" id="KW-0547">Nucleotide-binding</keyword>
<evidence type="ECO:0000256" key="5">
    <source>
        <dbReference type="ARBA" id="ARBA00015544"/>
    </source>
</evidence>
<dbReference type="PANTHER" id="PTHR28213:SF1">
    <property type="entry name" value="IMP-SPECIFIC 5'-NUCLEOTIDASE 1"/>
    <property type="match status" value="1"/>
</dbReference>
<dbReference type="GO" id="GO:0071590">
    <property type="term" value="P:nicotinamide riboside biosynthetic process"/>
    <property type="evidence" value="ECO:0007669"/>
    <property type="project" value="TreeGrafter"/>
</dbReference>
<dbReference type="SUPFAM" id="SSF56784">
    <property type="entry name" value="HAD-like"/>
    <property type="match status" value="1"/>
</dbReference>
<dbReference type="GO" id="GO:0008253">
    <property type="term" value="F:5'-nucleotidase activity"/>
    <property type="evidence" value="ECO:0007669"/>
    <property type="project" value="InterPro"/>
</dbReference>
<dbReference type="RefSeq" id="XP_020048822.1">
    <property type="nucleotide sequence ID" value="XM_020192852.1"/>
</dbReference>
<evidence type="ECO:0000256" key="2">
    <source>
        <dbReference type="ARBA" id="ARBA00005307"/>
    </source>
</evidence>
<comment type="subunit">
    <text evidence="3">Homotetramer.</text>
</comment>
<dbReference type="EMBL" id="KV454477">
    <property type="protein sequence ID" value="ODV62515.1"/>
    <property type="molecule type" value="Genomic_DNA"/>
</dbReference>
<evidence type="ECO:0000256" key="10">
    <source>
        <dbReference type="ARBA" id="ARBA00022842"/>
    </source>
</evidence>
<evidence type="ECO:0000256" key="7">
    <source>
        <dbReference type="ARBA" id="ARBA00022741"/>
    </source>
</evidence>
<evidence type="ECO:0000256" key="11">
    <source>
        <dbReference type="ARBA" id="ARBA00023080"/>
    </source>
</evidence>